<dbReference type="EMBL" id="QHKS01000026">
    <property type="protein sequence ID" value="RDJ99088.1"/>
    <property type="molecule type" value="Genomic_DNA"/>
</dbReference>
<sequence length="207" mass="22451">MFAVELALAAKRQGDIVGVASKQLSAHLEDKVQEEDRADGHLCIEAWCQRFQGCLECAAISGVVLVFAVISVDTGGSNMFADRTIVSVVGDYARTDPITRLPFQGLELHDLFGGWLAHIGVGPMLNNGQPFVPSVPNVLLWWFAVAITRALVIAKTYCGDWIPGVGGNARSERQMRVTTFCRRPNRPSTSALSRCARSPDVLSTCFG</sequence>
<proteinExistence type="predicted"/>
<name>A0A370N0E2_9BURK</name>
<gene>
    <name evidence="1" type="ORF">DLM46_30350</name>
</gene>
<dbReference type="AlphaFoldDB" id="A0A370N0E2"/>
<accession>A0A370N0E2</accession>
<evidence type="ECO:0000313" key="2">
    <source>
        <dbReference type="Proteomes" id="UP000254875"/>
    </source>
</evidence>
<protein>
    <submittedName>
        <fullName evidence="1">Uncharacterized protein</fullName>
    </submittedName>
</protein>
<organism evidence="1 2">
    <name type="scientific">Paraburkholderia lacunae</name>
    <dbReference type="NCBI Taxonomy" id="2211104"/>
    <lineage>
        <taxon>Bacteria</taxon>
        <taxon>Pseudomonadati</taxon>
        <taxon>Pseudomonadota</taxon>
        <taxon>Betaproteobacteria</taxon>
        <taxon>Burkholderiales</taxon>
        <taxon>Burkholderiaceae</taxon>
        <taxon>Paraburkholderia</taxon>
    </lineage>
</organism>
<evidence type="ECO:0000313" key="1">
    <source>
        <dbReference type="EMBL" id="RDJ99088.1"/>
    </source>
</evidence>
<keyword evidence="2" id="KW-1185">Reference proteome</keyword>
<dbReference type="Proteomes" id="UP000254875">
    <property type="component" value="Unassembled WGS sequence"/>
</dbReference>
<reference evidence="2" key="1">
    <citation type="submission" date="2018-05" db="EMBL/GenBank/DDBJ databases">
        <authorList>
            <person name="Feng T."/>
        </authorList>
    </citation>
    <scope>NUCLEOTIDE SEQUENCE [LARGE SCALE GENOMIC DNA]</scope>
    <source>
        <strain evidence="2">S27</strain>
    </source>
</reference>
<comment type="caution">
    <text evidence="1">The sequence shown here is derived from an EMBL/GenBank/DDBJ whole genome shotgun (WGS) entry which is preliminary data.</text>
</comment>